<protein>
    <submittedName>
        <fullName evidence="3">Uncharacterized protein</fullName>
    </submittedName>
</protein>
<keyword evidence="2" id="KW-0812">Transmembrane</keyword>
<comment type="caution">
    <text evidence="3">The sequence shown here is derived from an EMBL/GenBank/DDBJ whole genome shotgun (WGS) entry which is preliminary data.</text>
</comment>
<dbReference type="EMBL" id="JAOTPV010000011">
    <property type="protein sequence ID" value="KAJ4476735.1"/>
    <property type="molecule type" value="Genomic_DNA"/>
</dbReference>
<evidence type="ECO:0000313" key="3">
    <source>
        <dbReference type="EMBL" id="KAJ4476735.1"/>
    </source>
</evidence>
<accession>A0A9W9A880</accession>
<gene>
    <name evidence="3" type="ORF">J3R30DRAFT_332818</name>
</gene>
<organism evidence="3 4">
    <name type="scientific">Lentinula aciculospora</name>
    <dbReference type="NCBI Taxonomy" id="153920"/>
    <lineage>
        <taxon>Eukaryota</taxon>
        <taxon>Fungi</taxon>
        <taxon>Dikarya</taxon>
        <taxon>Basidiomycota</taxon>
        <taxon>Agaricomycotina</taxon>
        <taxon>Agaricomycetes</taxon>
        <taxon>Agaricomycetidae</taxon>
        <taxon>Agaricales</taxon>
        <taxon>Marasmiineae</taxon>
        <taxon>Omphalotaceae</taxon>
        <taxon>Lentinula</taxon>
    </lineage>
</organism>
<keyword evidence="2" id="KW-1133">Transmembrane helix</keyword>
<name>A0A9W9A880_9AGAR</name>
<dbReference type="Proteomes" id="UP001150266">
    <property type="component" value="Unassembled WGS sequence"/>
</dbReference>
<feature type="transmembrane region" description="Helical" evidence="2">
    <location>
        <begin position="12"/>
        <end position="30"/>
    </location>
</feature>
<reference evidence="3" key="1">
    <citation type="submission" date="2022-08" db="EMBL/GenBank/DDBJ databases">
        <title>A Global Phylogenomic Analysis of the Shiitake Genus Lentinula.</title>
        <authorList>
            <consortium name="DOE Joint Genome Institute"/>
            <person name="Sierra-Patev S."/>
            <person name="Min B."/>
            <person name="Naranjo-Ortiz M."/>
            <person name="Looney B."/>
            <person name="Konkel Z."/>
            <person name="Slot J.C."/>
            <person name="Sakamoto Y."/>
            <person name="Steenwyk J.L."/>
            <person name="Rokas A."/>
            <person name="Carro J."/>
            <person name="Camarero S."/>
            <person name="Ferreira P."/>
            <person name="Molpeceres G."/>
            <person name="Ruiz-Duenas F.J."/>
            <person name="Serrano A."/>
            <person name="Henrissat B."/>
            <person name="Drula E."/>
            <person name="Hughes K.W."/>
            <person name="Mata J.L."/>
            <person name="Ishikawa N.K."/>
            <person name="Vargas-Isla R."/>
            <person name="Ushijima S."/>
            <person name="Smith C.A."/>
            <person name="Ahrendt S."/>
            <person name="Andreopoulos W."/>
            <person name="He G."/>
            <person name="Labutti K."/>
            <person name="Lipzen A."/>
            <person name="Ng V."/>
            <person name="Riley R."/>
            <person name="Sandor L."/>
            <person name="Barry K."/>
            <person name="Martinez A.T."/>
            <person name="Xiao Y."/>
            <person name="Gibbons J.G."/>
            <person name="Terashima K."/>
            <person name="Grigoriev I.V."/>
            <person name="Hibbett D.S."/>
        </authorList>
    </citation>
    <scope>NUCLEOTIDE SEQUENCE</scope>
    <source>
        <strain evidence="3">JLM2183</strain>
    </source>
</reference>
<dbReference type="OrthoDB" id="3023678at2759"/>
<evidence type="ECO:0000256" key="1">
    <source>
        <dbReference type="SAM" id="MobiDB-lite"/>
    </source>
</evidence>
<proteinExistence type="predicted"/>
<feature type="compositionally biased region" description="Low complexity" evidence="1">
    <location>
        <begin position="144"/>
        <end position="155"/>
    </location>
</feature>
<keyword evidence="4" id="KW-1185">Reference proteome</keyword>
<feature type="region of interest" description="Disordered" evidence="1">
    <location>
        <begin position="115"/>
        <end position="189"/>
    </location>
</feature>
<sequence>MRRTDQYPYKTRWGLLFWVTSLNLLLPLPPAHQPTIITTMSAFSRLFALALLFVALILAHNSTVVGRPLDGRHDSYGGPAGPSKGGDVVATNSTGACGPLGCSILNLDSHNAGNSGNSKSGDALNSPLSTSNSSNKKCMRRRGGAPSAYSGAAGDASGGGTTTSDGLIDIASDNAGNGGESESGNSENC</sequence>
<feature type="transmembrane region" description="Helical" evidence="2">
    <location>
        <begin position="36"/>
        <end position="59"/>
    </location>
</feature>
<keyword evidence="2" id="KW-0472">Membrane</keyword>
<evidence type="ECO:0000256" key="2">
    <source>
        <dbReference type="SAM" id="Phobius"/>
    </source>
</evidence>
<evidence type="ECO:0000313" key="4">
    <source>
        <dbReference type="Proteomes" id="UP001150266"/>
    </source>
</evidence>
<feature type="compositionally biased region" description="Low complexity" evidence="1">
    <location>
        <begin position="124"/>
        <end position="135"/>
    </location>
</feature>
<dbReference type="AlphaFoldDB" id="A0A9W9A880"/>